<keyword evidence="3" id="KW-0472">Membrane</keyword>
<feature type="transmembrane region" description="Helical" evidence="3">
    <location>
        <begin position="177"/>
        <end position="197"/>
    </location>
</feature>
<dbReference type="PANTHER" id="PTHR45138:SF9">
    <property type="entry name" value="DIGUANYLATE CYCLASE DGCM-RELATED"/>
    <property type="match status" value="1"/>
</dbReference>
<evidence type="ECO:0000256" key="1">
    <source>
        <dbReference type="ARBA" id="ARBA00012528"/>
    </source>
</evidence>
<evidence type="ECO:0000313" key="6">
    <source>
        <dbReference type="Proteomes" id="UP000682843"/>
    </source>
</evidence>
<dbReference type="InterPro" id="IPR029787">
    <property type="entry name" value="Nucleotide_cyclase"/>
</dbReference>
<dbReference type="EC" id="2.7.7.65" evidence="1"/>
<dbReference type="SMART" id="SM00267">
    <property type="entry name" value="GGDEF"/>
    <property type="match status" value="1"/>
</dbReference>
<dbReference type="PANTHER" id="PTHR45138">
    <property type="entry name" value="REGULATORY COMPONENTS OF SENSORY TRANSDUCTION SYSTEM"/>
    <property type="match status" value="1"/>
</dbReference>
<name>A0ABX8A980_9BRAD</name>
<dbReference type="Pfam" id="PF00990">
    <property type="entry name" value="GGDEF"/>
    <property type="match status" value="1"/>
</dbReference>
<evidence type="ECO:0000256" key="3">
    <source>
        <dbReference type="SAM" id="Phobius"/>
    </source>
</evidence>
<protein>
    <recommendedName>
        <fullName evidence="1">diguanylate cyclase</fullName>
        <ecNumber evidence="1">2.7.7.65</ecNumber>
    </recommendedName>
</protein>
<keyword evidence="3" id="KW-1133">Transmembrane helix</keyword>
<reference evidence="5 6" key="1">
    <citation type="submission" date="2019-02" db="EMBL/GenBank/DDBJ databases">
        <title>Emended description of the genus Rhodopseudomonas and description of Rhodopseudomonas albus sp. nov., a non-phototrophic, heavy-metal-tolerant bacterium isolated from garden soil.</title>
        <authorList>
            <person name="Bao Z."/>
            <person name="Cao W.W."/>
            <person name="Sato Y."/>
            <person name="Nishizawa T."/>
            <person name="Zhao J."/>
            <person name="Guo Y."/>
            <person name="Ohta H."/>
        </authorList>
    </citation>
    <scope>NUCLEOTIDE SEQUENCE [LARGE SCALE GENOMIC DNA]</scope>
    <source>
        <strain evidence="5 6">SK50-23</strain>
    </source>
</reference>
<feature type="transmembrane region" description="Helical" evidence="3">
    <location>
        <begin position="38"/>
        <end position="58"/>
    </location>
</feature>
<evidence type="ECO:0000259" key="4">
    <source>
        <dbReference type="PROSITE" id="PS50887"/>
    </source>
</evidence>
<accession>A0ABX8A980</accession>
<dbReference type="PROSITE" id="PS50887">
    <property type="entry name" value="GGDEF"/>
    <property type="match status" value="1"/>
</dbReference>
<feature type="domain" description="GGDEF" evidence="4">
    <location>
        <begin position="252"/>
        <end position="382"/>
    </location>
</feature>
<keyword evidence="6" id="KW-1185">Reference proteome</keyword>
<evidence type="ECO:0000313" key="5">
    <source>
        <dbReference type="EMBL" id="QUS39229.1"/>
    </source>
</evidence>
<organism evidence="5 6">
    <name type="scientific">Tardiphaga alba</name>
    <dbReference type="NCBI Taxonomy" id="340268"/>
    <lineage>
        <taxon>Bacteria</taxon>
        <taxon>Pseudomonadati</taxon>
        <taxon>Pseudomonadota</taxon>
        <taxon>Alphaproteobacteria</taxon>
        <taxon>Hyphomicrobiales</taxon>
        <taxon>Nitrobacteraceae</taxon>
        <taxon>Tardiphaga</taxon>
    </lineage>
</organism>
<dbReference type="InterPro" id="IPR000160">
    <property type="entry name" value="GGDEF_dom"/>
</dbReference>
<dbReference type="RefSeq" id="WP_211912771.1">
    <property type="nucleotide sequence ID" value="NZ_CP036498.1"/>
</dbReference>
<feature type="transmembrane region" description="Helical" evidence="3">
    <location>
        <begin position="64"/>
        <end position="84"/>
    </location>
</feature>
<sequence length="382" mass="41359">MSAIASSSYDPVNGDFEAVEGETASAMLKRRLARRRQVMLLAAASHVINIALLLLFAAAGSTSFAIVGMFTTCAAVKLAVFIAISESGLSDRWKDHFFAAPYTAVTCAMMLGFIYLAPEVGIVFLSAFFLIANVIAFRASPLQGLVACILMTGSVAALYLVADLPLAVPATTLLERVGTLLTFAVTIGRGMFINIFASRMRDNLYRRGVELEGAYKRIEELAELDDLTGALNRRSIMQLLEGDIARTQGGASPCTVALIDLDWFKRINDRFGHLTGDEVLRTFAITIFANIRSIDKFGRFGGEEFLLILPDTPHDQAVRMLERLRSIIETLDWSAFSGGLTVTISAGVATHRPDEAAESMLARADSALYAAKESGRNRIAAA</sequence>
<feature type="transmembrane region" description="Helical" evidence="3">
    <location>
        <begin position="96"/>
        <end position="114"/>
    </location>
</feature>
<dbReference type="NCBIfam" id="TIGR00254">
    <property type="entry name" value="GGDEF"/>
    <property type="match status" value="1"/>
</dbReference>
<dbReference type="CDD" id="cd01949">
    <property type="entry name" value="GGDEF"/>
    <property type="match status" value="1"/>
</dbReference>
<dbReference type="InterPro" id="IPR043128">
    <property type="entry name" value="Rev_trsase/Diguanyl_cyclase"/>
</dbReference>
<keyword evidence="3" id="KW-0812">Transmembrane</keyword>
<proteinExistence type="predicted"/>
<dbReference type="Proteomes" id="UP000682843">
    <property type="component" value="Chromosome"/>
</dbReference>
<dbReference type="SUPFAM" id="SSF55073">
    <property type="entry name" value="Nucleotide cyclase"/>
    <property type="match status" value="1"/>
</dbReference>
<evidence type="ECO:0000256" key="2">
    <source>
        <dbReference type="ARBA" id="ARBA00034247"/>
    </source>
</evidence>
<feature type="transmembrane region" description="Helical" evidence="3">
    <location>
        <begin position="144"/>
        <end position="162"/>
    </location>
</feature>
<gene>
    <name evidence="5" type="ORF">RPMA_10550</name>
</gene>
<dbReference type="InterPro" id="IPR050469">
    <property type="entry name" value="Diguanylate_Cyclase"/>
</dbReference>
<dbReference type="Gene3D" id="3.30.70.270">
    <property type="match status" value="1"/>
</dbReference>
<feature type="transmembrane region" description="Helical" evidence="3">
    <location>
        <begin position="120"/>
        <end position="137"/>
    </location>
</feature>
<comment type="catalytic activity">
    <reaction evidence="2">
        <text>2 GTP = 3',3'-c-di-GMP + 2 diphosphate</text>
        <dbReference type="Rhea" id="RHEA:24898"/>
        <dbReference type="ChEBI" id="CHEBI:33019"/>
        <dbReference type="ChEBI" id="CHEBI:37565"/>
        <dbReference type="ChEBI" id="CHEBI:58805"/>
        <dbReference type="EC" id="2.7.7.65"/>
    </reaction>
</comment>
<dbReference type="EMBL" id="CP036498">
    <property type="protein sequence ID" value="QUS39229.1"/>
    <property type="molecule type" value="Genomic_DNA"/>
</dbReference>